<dbReference type="InterPro" id="IPR001589">
    <property type="entry name" value="Actinin_actin-bd_CS"/>
</dbReference>
<dbReference type="CDD" id="cd21227">
    <property type="entry name" value="CH_jitterbug-like_rpt1"/>
    <property type="match status" value="1"/>
</dbReference>
<dbReference type="Gene3D" id="2.60.40.10">
    <property type="entry name" value="Immunoglobulins"/>
    <property type="match status" value="24"/>
</dbReference>
<feature type="repeat" description="Filamin" evidence="4">
    <location>
        <begin position="1363"/>
        <end position="1453"/>
    </location>
</feature>
<dbReference type="Pfam" id="PF00630">
    <property type="entry name" value="Filamin"/>
    <property type="match status" value="24"/>
</dbReference>
<evidence type="ECO:0000313" key="8">
    <source>
        <dbReference type="RefSeq" id="XP_013775194.1"/>
    </source>
</evidence>
<evidence type="ECO:0000256" key="3">
    <source>
        <dbReference type="ARBA" id="ARBA00023203"/>
    </source>
</evidence>
<evidence type="ECO:0000313" key="7">
    <source>
        <dbReference type="Proteomes" id="UP000694941"/>
    </source>
</evidence>
<dbReference type="Proteomes" id="UP000694941">
    <property type="component" value="Unplaced"/>
</dbReference>
<dbReference type="InterPro" id="IPR017868">
    <property type="entry name" value="Filamin/ABP280_repeat-like"/>
</dbReference>
<dbReference type="Pfam" id="PF00307">
    <property type="entry name" value="CH"/>
    <property type="match status" value="3"/>
</dbReference>
<dbReference type="PROSITE" id="PS50194">
    <property type="entry name" value="FILAMIN_REPEAT"/>
    <property type="match status" value="24"/>
</dbReference>
<feature type="repeat" description="Filamin" evidence="4">
    <location>
        <begin position="1632"/>
        <end position="1726"/>
    </location>
</feature>
<dbReference type="InterPro" id="IPR014756">
    <property type="entry name" value="Ig_E-set"/>
</dbReference>
<evidence type="ECO:0000259" key="6">
    <source>
        <dbReference type="PROSITE" id="PS50021"/>
    </source>
</evidence>
<keyword evidence="2" id="KW-0677">Repeat</keyword>
<feature type="repeat" description="Filamin" evidence="4">
    <location>
        <begin position="2572"/>
        <end position="2655"/>
    </location>
</feature>
<feature type="compositionally biased region" description="Polar residues" evidence="5">
    <location>
        <begin position="645"/>
        <end position="655"/>
    </location>
</feature>
<dbReference type="InterPro" id="IPR013783">
    <property type="entry name" value="Ig-like_fold"/>
</dbReference>
<feature type="repeat" description="Filamin" evidence="4">
    <location>
        <begin position="2653"/>
        <end position="2754"/>
    </location>
</feature>
<dbReference type="InterPro" id="IPR001715">
    <property type="entry name" value="CH_dom"/>
</dbReference>
<feature type="repeat" description="Filamin" evidence="4">
    <location>
        <begin position="362"/>
        <end position="450"/>
    </location>
</feature>
<feature type="repeat" description="Filamin" evidence="4">
    <location>
        <begin position="2300"/>
        <end position="2378"/>
    </location>
</feature>
<gene>
    <name evidence="8" type="primary">LOC106460052</name>
</gene>
<protein>
    <submittedName>
        <fullName evidence="8">LOW QUALITY PROTEIN: filamin-A-like</fullName>
    </submittedName>
</protein>
<feature type="region of interest" description="Disordered" evidence="5">
    <location>
        <begin position="974"/>
        <end position="1003"/>
    </location>
</feature>
<feature type="repeat" description="Filamin" evidence="4">
    <location>
        <begin position="2470"/>
        <end position="2565"/>
    </location>
</feature>
<evidence type="ECO:0000256" key="5">
    <source>
        <dbReference type="SAM" id="MobiDB-lite"/>
    </source>
</evidence>
<feature type="repeat" description="Filamin" evidence="4">
    <location>
        <begin position="1199"/>
        <end position="1272"/>
    </location>
</feature>
<dbReference type="SMART" id="SM00557">
    <property type="entry name" value="IG_FLMN"/>
    <property type="match status" value="24"/>
</dbReference>
<feature type="repeat" description="Filamin" evidence="4">
    <location>
        <begin position="2094"/>
        <end position="2178"/>
    </location>
</feature>
<evidence type="ECO:0000256" key="4">
    <source>
        <dbReference type="PROSITE-ProRule" id="PRU00087"/>
    </source>
</evidence>
<evidence type="ECO:0000256" key="2">
    <source>
        <dbReference type="ARBA" id="ARBA00022737"/>
    </source>
</evidence>
<feature type="domain" description="Calponin-homology (CH)" evidence="6">
    <location>
        <begin position="150"/>
        <end position="253"/>
    </location>
</feature>
<organism evidence="7 8">
    <name type="scientific">Limulus polyphemus</name>
    <name type="common">Atlantic horseshoe crab</name>
    <dbReference type="NCBI Taxonomy" id="6850"/>
    <lineage>
        <taxon>Eukaryota</taxon>
        <taxon>Metazoa</taxon>
        <taxon>Ecdysozoa</taxon>
        <taxon>Arthropoda</taxon>
        <taxon>Chelicerata</taxon>
        <taxon>Merostomata</taxon>
        <taxon>Xiphosura</taxon>
        <taxon>Limulidae</taxon>
        <taxon>Limulus</taxon>
    </lineage>
</organism>
<feature type="repeat" description="Filamin" evidence="4">
    <location>
        <begin position="1091"/>
        <end position="1185"/>
    </location>
</feature>
<feature type="repeat" description="Filamin" evidence="4">
    <location>
        <begin position="2377"/>
        <end position="2472"/>
    </location>
</feature>
<feature type="repeat" description="Filamin" evidence="4">
    <location>
        <begin position="2758"/>
        <end position="2851"/>
    </location>
</feature>
<proteinExistence type="inferred from homology"/>
<feature type="repeat" description="Filamin" evidence="4">
    <location>
        <begin position="1561"/>
        <end position="1634"/>
    </location>
</feature>
<feature type="compositionally biased region" description="Polar residues" evidence="5">
    <location>
        <begin position="994"/>
        <end position="1003"/>
    </location>
</feature>
<feature type="compositionally biased region" description="Basic and acidic residues" evidence="5">
    <location>
        <begin position="768"/>
        <end position="786"/>
    </location>
</feature>
<dbReference type="InterPro" id="IPR036872">
    <property type="entry name" value="CH_dom_sf"/>
</dbReference>
<feature type="repeat" description="Filamin" evidence="4">
    <location>
        <begin position="550"/>
        <end position="629"/>
    </location>
</feature>
<feature type="repeat" description="Filamin" evidence="4">
    <location>
        <begin position="2206"/>
        <end position="2289"/>
    </location>
</feature>
<keyword evidence="7" id="KW-1185">Reference proteome</keyword>
<dbReference type="SMART" id="SM00033">
    <property type="entry name" value="CH"/>
    <property type="match status" value="3"/>
</dbReference>
<feature type="region of interest" description="Disordered" evidence="5">
    <location>
        <begin position="1040"/>
        <end position="1089"/>
    </location>
</feature>
<feature type="compositionally biased region" description="Pro residues" evidence="5">
    <location>
        <begin position="826"/>
        <end position="835"/>
    </location>
</feature>
<feature type="domain" description="Calponin-homology (CH)" evidence="6">
    <location>
        <begin position="40"/>
        <end position="144"/>
    </location>
</feature>
<feature type="repeat" description="Filamin" evidence="4">
    <location>
        <begin position="2852"/>
        <end position="2945"/>
    </location>
</feature>
<dbReference type="CDD" id="cd21229">
    <property type="entry name" value="CH_jitterbug-like_rpt2"/>
    <property type="match status" value="1"/>
</dbReference>
<dbReference type="RefSeq" id="XP_013775194.1">
    <property type="nucleotide sequence ID" value="XM_013919740.2"/>
</dbReference>
<dbReference type="SUPFAM" id="SSF47576">
    <property type="entry name" value="Calponin-homology domain, CH-domain"/>
    <property type="match status" value="2"/>
</dbReference>
<feature type="repeat" description="Filamin" evidence="4">
    <location>
        <begin position="1814"/>
        <end position="1908"/>
    </location>
</feature>
<dbReference type="Gene3D" id="1.10.418.10">
    <property type="entry name" value="Calponin-like domain"/>
    <property type="match status" value="3"/>
</dbReference>
<feature type="repeat" description="Filamin" evidence="4">
    <location>
        <begin position="1906"/>
        <end position="1997"/>
    </location>
</feature>
<sequence length="3090" mass="336914">MDSDETAEQNSSQSGLKARSLEGHAALAMSIKGDEYMWIEIQEKTFTNWVNEQLRPLGSTVTNLKTDFGDGLKLIALIEVLQKRKLKKIKRPINQHQYLENVQIALNAMAADNIKLVNIGNTDIVEGNLKLILGLIWALILRYQIGRTSFPPKKLMLAWLQATLPDLKIMNFTTDWNNGIALSALIDYCCPGLCPNWRSLNPREKEKNCKAAMELAKKEFDIPMILTPDDLASPNLDELSGMTYLSYYMKEDSPGYQATLSWVQKQLPQLHIENFTTDWNDGLSLCALVQSLGATVRGYTSLSQDHSQWEKNLQQGIAAGKNLGVEPLLKARELADIEVEHLGVMAYVARFQWVKPCKKPKERIRIKGIDLNNVHVNKPAHFKIQFLDKSVDQKQLKAEVRSSSGKIECQISLSRNGGTGVFTPTETGMHELIIYNWGDIIPDCPLKIMVYPELSKILYSGIDPCAVGSIVEVLINSNGAGGGDVLVEAEAPSRRTCNCPVLEDKGTYTAAFTPDEIGEWKISVTYSREHIHGSPFSCYVYDPAQIKLKGLEQLVLGQESTFTCDASNAGWGEMKIDIQHNGKVVPSLIEERGNGIYFVTFSPTQPGTYSVRVTFNGSEVKGSPFIVNLAGAGAWHRELGSGSSFVLGTRTSGDGSPQRPPVPSRSSSNPSLKIITEKNLNSAINNHQGKVTAEVKTVSTKQHGTFSASKNNVIQAVKNKSNQHLHSKVEQDQFQKVTREGPSISQVSREVIGMSFEERAEKINKALSASREDVDLSKSTSKDFNKGKLKAQVNKSTAPKVSPSHDASFSRKVKSQEDVRQIKSPKSPPPPPPPKKPSKVDVMTRSWGSREPPKISITRDLQLEGSRQELGEISPNVQMSVNMSSLLHQEEKGHKSTGIKSEIKVQGNADSTKLWEKHSSSSQEEEMWKVTNKNSIIDEEKSTVHAKSKIPVLLRNSPSFSTVDGTGVAHVKVGHQENERRLDPSDKESHAQQKDVSLQHSEVLSKSSIAESVPLKKENINLHKLDTLLLSTKSEMKEASNISTDQLSSLSSVTKETTDLHKSESLTFSSHLSKREPHEETSVSSPISKKGETVDFSHVTIAGSGLKLIPVRKPATFILTANEFEQDDIVASVTAPSGKDIPTRLNSAHYGQYEVEYITSEVGEHKVDVKLCGKSLPGSPFHCFAFDASKIKFGKVPNGFIGKPVEFEINGAEAGSGNLEILVNGGHVTSQVKSLGDHRFLASFVPHMAASHTIDMTFNGEKVPDSPWKCEVLDPVKNFTLTGKALQSFSTNHSTSFEIMGAGFDKEDIRVVITGPSKNVVQHRLLELQRDKYRVDFKGFEVGTYNIEVLVGGQHVPGSPLTTKAYNANQIKLYDMPELAFVGQNCQFQVDASQAGEGQLEISVNEGDVPNHVQVLGGGQCVVSFRPSNPGKHIVDIKFNGENIPESPFNIQVKDKSQFSIDLSNVELIPIGQSVQFPINVSDGSETELKINLISPQGNQVPVKITRNNQTGFLAEFVPKEVGPHTLSIEYAESPVGSSPYTVKVYDSKKVEVSRVPQQALGKTVEFTVDASQAGEGNLEITVSAHGRNLQTQVHPLGSAKFGVSFVPTEPVEHTISVSFNKEAVPGSPFKVKFHEAGTASVTGQSLISACIQKKASFVIQNLPGSEKDLSIRIEGVNAETLPYNIKETGSGNFKVDFTPRETGEYRILVDHLGIPLPGSPFISKVYDIKQIKVRDVGIGVVGKPVTFLVETANAGPGNLEVMINDGQVETSAHAQSPSLYAISFHPKDDQPHSIDVKFNGEPVPGSPYECLIVDPVNLPKVQVTGDGLERVPVNLPVTFFINTQGFNLGQPQVTVMGPSQQPLKCAISGTYQSNYKVEYTPVEVGDHNVDVRLIGHPVGQSPYLVKAYDSTRVKVTDVGNGIVGKPVYFSIDASQAGAGNLEIIVSVAGRNVPNYVQSEGNARFRVNFKPSEPQTHTLSVKFNGEPVPGSPFYVKVDDSSQSVVSGASLKMTSVANGVNFTVDTRGQENMDCNVVVTAPSTKKLPVDIKATSNTTYDVQFSTTEVGPHLVAVMLDGISVPGSPFTSNVYDVSKVKVSNISPGAVGKPVTFQVDASQAGEGTLELVVTTRKSSVRAEVAMKSRGLYNVTFVPQEKVPHYVNITFNEEDIPGSPYKIEIKDSPELDRKSTATALGSKITRSGPTLIARGDGLKHGLVGSLNMFEIDTKDMTSDVDIRVIGPLDIPVQASVVRTEQNSYRAEYHAREVGTYKVEVLHKGVPVTSKPYVVEVCDPSRVKVMDLDDGVVNREQKFKVDTSRAGRGQLAVKITVGGQEVRNSVREISQGVHLVTYIPRSDLPHKIDVFYNGHQAPGCPQVVEMRDPSQSIIAHGSGLKSVSLDTDATFLIETGGFGAAKDFDILISTPAGSPVPVKCYQQRDGSLLAEWTPEHYGSHKIDILYMGKPINGSPYTCQVFDSSKVVIQKIKNTTFSVNKKISFTVTRQEAGYAELDVTVTSPLGRHLPIEVKGTSDGEGEVIEFMPTVPGKYKIGITYGGVEVPGSPVIFIAQEGGTPKVEGKGLITASVNVNATFKVDARGLTGRPEARVDGPDTEAECTIEEEEDGIFIVSYVPQEVGIFDVRVLWNGRELPGSPYHPRVVNPNKVRAIGGWENLLDEDGRISLVAGEEKKISFDTSDAGPGKIQVEFRGSEGMIEIQVEQINNHRYRLCFTPPNAGEYYLYIYYADIPLPKSPYLAYAEPGEPALDHTRVVLRGHGLTSAKVGEEAEFLIDGSEAGPGSPEVSVSGVKADIPVNLIPQGNNVYKAVYTPAVPGAYLLNVMWSERQVKGCPLKVAVSLSCDPNKVACSGDGLRGGTVGKEIKAFIDTRKAGPGELTAHCMGPHKVAYCEMYDHRDGTFTLYLKPQEGGRHMLTVKYGGEHVPGSPFSVRIAGPPDASKVRVYGPGVEPGVLAIYQSRFICDTRGAGAGQLTVRIRGPKGAFRVEMRRESQKDRTILCKYDPTEPGDYRLEVKWSGEHVPGSPFVVMIFDTQEELTRYLQGHHSPVPLTSADYFGGSKTYSTGFGQMSWRGSMAEL</sequence>
<reference evidence="8" key="1">
    <citation type="submission" date="2025-08" db="UniProtKB">
        <authorList>
            <consortium name="RefSeq"/>
        </authorList>
    </citation>
    <scope>IDENTIFICATION</scope>
    <source>
        <tissue evidence="8">Muscle</tissue>
    </source>
</reference>
<dbReference type="InterPro" id="IPR044801">
    <property type="entry name" value="Filamin"/>
</dbReference>
<feature type="repeat" description="Filamin" evidence="4">
    <location>
        <begin position="1995"/>
        <end position="2089"/>
    </location>
</feature>
<dbReference type="PROSITE" id="PS00019">
    <property type="entry name" value="ACTININ_1"/>
    <property type="match status" value="1"/>
</dbReference>
<dbReference type="PROSITE" id="PS50021">
    <property type="entry name" value="CH"/>
    <property type="match status" value="2"/>
</dbReference>
<feature type="compositionally biased region" description="Polar residues" evidence="5">
    <location>
        <begin position="1040"/>
        <end position="1055"/>
    </location>
</feature>
<accession>A0ABM1B5F9</accession>
<name>A0ABM1B5F9_LIMPO</name>
<dbReference type="PANTHER" id="PTHR38537:SF13">
    <property type="entry name" value="JITTERBUG, ISOFORM N"/>
    <property type="match status" value="1"/>
</dbReference>
<comment type="similarity">
    <text evidence="1">Belongs to the filamin family.</text>
</comment>
<dbReference type="PROSITE" id="PS00020">
    <property type="entry name" value="ACTININ_2"/>
    <property type="match status" value="1"/>
</dbReference>
<dbReference type="InterPro" id="IPR001298">
    <property type="entry name" value="Filamin/ABP280_rpt"/>
</dbReference>
<feature type="repeat" description="Filamin" evidence="4">
    <location>
        <begin position="1724"/>
        <end position="1813"/>
    </location>
</feature>
<feature type="repeat" description="Filamin" evidence="4">
    <location>
        <begin position="1451"/>
        <end position="1545"/>
    </location>
</feature>
<keyword evidence="3" id="KW-0009">Actin-binding</keyword>
<evidence type="ECO:0000256" key="1">
    <source>
        <dbReference type="ARBA" id="ARBA00009238"/>
    </source>
</evidence>
<feature type="repeat" description="Filamin" evidence="4">
    <location>
        <begin position="2946"/>
        <end position="3042"/>
    </location>
</feature>
<dbReference type="PANTHER" id="PTHR38537">
    <property type="entry name" value="JITTERBUG, ISOFORM N"/>
    <property type="match status" value="1"/>
</dbReference>
<dbReference type="GeneID" id="106460052"/>
<feature type="region of interest" description="Disordered" evidence="5">
    <location>
        <begin position="768"/>
        <end position="862"/>
    </location>
</feature>
<dbReference type="SUPFAM" id="SSF81296">
    <property type="entry name" value="E set domains"/>
    <property type="match status" value="24"/>
</dbReference>
<feature type="region of interest" description="Disordered" evidence="5">
    <location>
        <begin position="645"/>
        <end position="671"/>
    </location>
</feature>
<dbReference type="CDD" id="cd21185">
    <property type="entry name" value="CH_jitterbug-like_rpt3"/>
    <property type="match status" value="1"/>
</dbReference>
<feature type="compositionally biased region" description="Basic and acidic residues" evidence="5">
    <location>
        <begin position="974"/>
        <end position="993"/>
    </location>
</feature>
<feature type="repeat" description="Filamin" evidence="4">
    <location>
        <begin position="1280"/>
        <end position="1365"/>
    </location>
</feature>
<feature type="repeat" description="Filamin" evidence="4">
    <location>
        <begin position="461"/>
        <end position="540"/>
    </location>
</feature>